<accession>E3MVE4</accession>
<evidence type="ECO:0000313" key="3">
    <source>
        <dbReference type="EMBL" id="EFP10067.1"/>
    </source>
</evidence>
<dbReference type="EMBL" id="DS268482">
    <property type="protein sequence ID" value="EFP10067.1"/>
    <property type="molecule type" value="Genomic_DNA"/>
</dbReference>
<evidence type="ECO:0000313" key="4">
    <source>
        <dbReference type="Proteomes" id="UP000008281"/>
    </source>
</evidence>
<dbReference type="PANTHER" id="PTHR47629:SF11">
    <property type="entry name" value="PAN-3 DOMAIN-CONTAINING PROTEIN"/>
    <property type="match status" value="1"/>
</dbReference>
<dbReference type="HOGENOM" id="CLU_045736_4_0_1"/>
<dbReference type="SMART" id="SM00605">
    <property type="entry name" value="CW"/>
    <property type="match status" value="1"/>
</dbReference>
<feature type="signal peptide" evidence="1">
    <location>
        <begin position="1"/>
        <end position="20"/>
    </location>
</feature>
<dbReference type="OMA" id="ELIWEEC"/>
<keyword evidence="4" id="KW-1185">Reference proteome</keyword>
<dbReference type="STRING" id="31234.E3MVE4"/>
<dbReference type="OrthoDB" id="5807131at2759"/>
<dbReference type="InterPro" id="IPR016187">
    <property type="entry name" value="CTDL_fold"/>
</dbReference>
<dbReference type="InParanoid" id="E3MVE4"/>
<dbReference type="AlphaFoldDB" id="E3MVE4"/>
<dbReference type="Proteomes" id="UP000008281">
    <property type="component" value="Unassembled WGS sequence"/>
</dbReference>
<dbReference type="InterPro" id="IPR006583">
    <property type="entry name" value="PAN-3_domain"/>
</dbReference>
<evidence type="ECO:0000256" key="1">
    <source>
        <dbReference type="SAM" id="SignalP"/>
    </source>
</evidence>
<dbReference type="Pfam" id="PF08277">
    <property type="entry name" value="PAN_3"/>
    <property type="match status" value="1"/>
</dbReference>
<organism evidence="4">
    <name type="scientific">Caenorhabditis remanei</name>
    <name type="common">Caenorhabditis vulgaris</name>
    <dbReference type="NCBI Taxonomy" id="31234"/>
    <lineage>
        <taxon>Eukaryota</taxon>
        <taxon>Metazoa</taxon>
        <taxon>Ecdysozoa</taxon>
        <taxon>Nematoda</taxon>
        <taxon>Chromadorea</taxon>
        <taxon>Rhabditida</taxon>
        <taxon>Rhabditina</taxon>
        <taxon>Rhabditomorpha</taxon>
        <taxon>Rhabditoidea</taxon>
        <taxon>Rhabditidae</taxon>
        <taxon>Peloderinae</taxon>
        <taxon>Caenorhabditis</taxon>
    </lineage>
</organism>
<name>E3MVE4_CAERE</name>
<proteinExistence type="predicted"/>
<protein>
    <recommendedName>
        <fullName evidence="2">PAN-3 domain-containing protein</fullName>
    </recommendedName>
</protein>
<dbReference type="SUPFAM" id="SSF56436">
    <property type="entry name" value="C-type lectin-like"/>
    <property type="match status" value="1"/>
</dbReference>
<gene>
    <name evidence="3" type="ORF">CRE_24558</name>
</gene>
<feature type="domain" description="PAN-3" evidence="2">
    <location>
        <begin position="1"/>
        <end position="139"/>
    </location>
</feature>
<feature type="chain" id="PRO_5003177586" description="PAN-3 domain-containing protein" evidence="1">
    <location>
        <begin position="21"/>
        <end position="326"/>
    </location>
</feature>
<dbReference type="PANTHER" id="PTHR47629">
    <property type="entry name" value="C-TYPE LECTIN-RELATED"/>
    <property type="match status" value="1"/>
</dbReference>
<keyword evidence="1" id="KW-0732">Signal</keyword>
<reference evidence="3" key="1">
    <citation type="submission" date="2007-07" db="EMBL/GenBank/DDBJ databases">
        <title>PCAP assembly of the Caenorhabditis remanei genome.</title>
        <authorList>
            <consortium name="The Caenorhabditis remanei Sequencing Consortium"/>
            <person name="Wilson R.K."/>
        </authorList>
    </citation>
    <scope>NUCLEOTIDE SEQUENCE [LARGE SCALE GENOMIC DNA]</scope>
    <source>
        <strain evidence="3">PB4641</strain>
    </source>
</reference>
<dbReference type="eggNOG" id="KOG4297">
    <property type="taxonomic scope" value="Eukaryota"/>
</dbReference>
<evidence type="ECO:0000259" key="2">
    <source>
        <dbReference type="SMART" id="SM00605"/>
    </source>
</evidence>
<sequence>MSSYTLLLLLAFHAKISVDSVMIVTRGTPEVFVNSISLELIWEECLANCTGNDLCVAVHTIGDGNCQIFQFEDLQTVKRSNDIESKFAYKIKNENVSTCPADDTVGEMNSIIGINGTSAREVYIEYTISFDQTSQSWNFQSTRPLLCPHAGYKLFKRALGPWYVCMFDVCLKRLHVVCFQLGTNSYCGNYTATSDICTTMPSRFLSGIDTPEEFQFLKEKADSRNWFNSSYPLYAVWISGVRKPECVGNASCQGLSAFSFADPFLSANPTGFLFNTGKPDGTGKDCLAFRVNSDRTYGIDNIPCGQSRTSDNSTCINGQICGLPPS</sequence>